<evidence type="ECO:0000256" key="8">
    <source>
        <dbReference type="ARBA" id="ARBA00023242"/>
    </source>
</evidence>
<dbReference type="GO" id="GO:0000467">
    <property type="term" value="P:exonucleolytic trimming to generate mature 3'-end of 5.8S rRNA from tricistronic rRNA transcript (SSU-rRNA, 5.8S rRNA, LSU-rRNA)"/>
    <property type="evidence" value="ECO:0007669"/>
    <property type="project" value="TreeGrafter"/>
</dbReference>
<dbReference type="Pfam" id="PF15985">
    <property type="entry name" value="KH_6"/>
    <property type="match status" value="1"/>
</dbReference>
<feature type="domain" description="K Homology" evidence="10">
    <location>
        <begin position="170"/>
        <end position="213"/>
    </location>
</feature>
<evidence type="ECO:0000259" key="10">
    <source>
        <dbReference type="Pfam" id="PF15985"/>
    </source>
</evidence>
<dbReference type="AlphaFoldDB" id="A0A2V3IM69"/>
<dbReference type="FunFam" id="2.40.50.140:FF:000112">
    <property type="entry name" value="Exosome complex component RRP40"/>
    <property type="match status" value="1"/>
</dbReference>
<dbReference type="PANTHER" id="PTHR21321:SF1">
    <property type="entry name" value="EXOSOME COMPLEX COMPONENT RRP40"/>
    <property type="match status" value="1"/>
</dbReference>
<dbReference type="GO" id="GO:0071034">
    <property type="term" value="P:CUT catabolic process"/>
    <property type="evidence" value="ECO:0007669"/>
    <property type="project" value="TreeGrafter"/>
</dbReference>
<evidence type="ECO:0000256" key="6">
    <source>
        <dbReference type="ARBA" id="ARBA00022835"/>
    </source>
</evidence>
<evidence type="ECO:0000256" key="1">
    <source>
        <dbReference type="ARBA" id="ARBA00004496"/>
    </source>
</evidence>
<dbReference type="Gene3D" id="2.40.50.100">
    <property type="match status" value="1"/>
</dbReference>
<evidence type="ECO:0000256" key="2">
    <source>
        <dbReference type="ARBA" id="ARBA00004604"/>
    </source>
</evidence>
<accession>A0A2V3IM69</accession>
<dbReference type="SUPFAM" id="SSF50249">
    <property type="entry name" value="Nucleic acid-binding proteins"/>
    <property type="match status" value="1"/>
</dbReference>
<evidence type="ECO:0000256" key="9">
    <source>
        <dbReference type="ARBA" id="ARBA00030615"/>
    </source>
</evidence>
<dbReference type="InterPro" id="IPR037319">
    <property type="entry name" value="Rrp40_S1"/>
</dbReference>
<evidence type="ECO:0000259" key="11">
    <source>
        <dbReference type="Pfam" id="PF18311"/>
    </source>
</evidence>
<dbReference type="CDD" id="cd05790">
    <property type="entry name" value="S1_Rrp40"/>
    <property type="match status" value="1"/>
</dbReference>
<dbReference type="InterPro" id="IPR004088">
    <property type="entry name" value="KH_dom_type_1"/>
</dbReference>
<dbReference type="GO" id="GO:0034475">
    <property type="term" value="P:U4 snRNA 3'-end processing"/>
    <property type="evidence" value="ECO:0007669"/>
    <property type="project" value="TreeGrafter"/>
</dbReference>
<dbReference type="EMBL" id="NBIV01000135">
    <property type="protein sequence ID" value="PXF43163.1"/>
    <property type="molecule type" value="Genomic_DNA"/>
</dbReference>
<dbReference type="GO" id="GO:0003723">
    <property type="term" value="F:RNA binding"/>
    <property type="evidence" value="ECO:0007669"/>
    <property type="project" value="UniProtKB-KW"/>
</dbReference>
<protein>
    <recommendedName>
        <fullName evidence="9">Ribosomal RNA-processing protein 40</fullName>
    </recommendedName>
</protein>
<dbReference type="InterPro" id="IPR026699">
    <property type="entry name" value="Exosome_RNA_bind1/RRP40/RRP4"/>
</dbReference>
<dbReference type="SUPFAM" id="SSF54791">
    <property type="entry name" value="Eukaryotic type KH-domain (KH-domain type I)"/>
    <property type="match status" value="1"/>
</dbReference>
<evidence type="ECO:0000256" key="7">
    <source>
        <dbReference type="ARBA" id="ARBA00022884"/>
    </source>
</evidence>
<dbReference type="PANTHER" id="PTHR21321">
    <property type="entry name" value="PNAS-3 RELATED"/>
    <property type="match status" value="1"/>
</dbReference>
<keyword evidence="6" id="KW-0271">Exosome</keyword>
<dbReference type="OrthoDB" id="340500at2759"/>
<dbReference type="Proteomes" id="UP000247409">
    <property type="component" value="Unassembled WGS sequence"/>
</dbReference>
<dbReference type="GO" id="GO:0000176">
    <property type="term" value="C:nuclear exosome (RNase complex)"/>
    <property type="evidence" value="ECO:0007669"/>
    <property type="project" value="TreeGrafter"/>
</dbReference>
<evidence type="ECO:0000256" key="3">
    <source>
        <dbReference type="ARBA" id="ARBA00007841"/>
    </source>
</evidence>
<dbReference type="STRING" id="448386.A0A2V3IM69"/>
<reference evidence="12 13" key="1">
    <citation type="journal article" date="2018" name="Mol. Biol. Evol.">
        <title>Analysis of the draft genome of the red seaweed Gracilariopsis chorda provides insights into genome size evolution in Rhodophyta.</title>
        <authorList>
            <person name="Lee J."/>
            <person name="Yang E.C."/>
            <person name="Graf L."/>
            <person name="Yang J.H."/>
            <person name="Qiu H."/>
            <person name="Zel Zion U."/>
            <person name="Chan C.X."/>
            <person name="Stephens T.G."/>
            <person name="Weber A.P.M."/>
            <person name="Boo G.H."/>
            <person name="Boo S.M."/>
            <person name="Kim K.M."/>
            <person name="Shin Y."/>
            <person name="Jung M."/>
            <person name="Lee S.J."/>
            <person name="Yim H.S."/>
            <person name="Lee J.H."/>
            <person name="Bhattacharya D."/>
            <person name="Yoon H.S."/>
        </authorList>
    </citation>
    <scope>NUCLEOTIDE SEQUENCE [LARGE SCALE GENOMIC DNA]</scope>
    <source>
        <strain evidence="12 13">SKKU-2015</strain>
        <tissue evidence="12">Whole body</tissue>
    </source>
</reference>
<dbReference type="Gene3D" id="2.40.50.140">
    <property type="entry name" value="Nucleic acid-binding proteins"/>
    <property type="match status" value="1"/>
</dbReference>
<proteinExistence type="inferred from homology"/>
<comment type="subcellular location">
    <subcellularLocation>
        <location evidence="1">Cytoplasm</location>
    </subcellularLocation>
    <subcellularLocation>
        <location evidence="2">Nucleus</location>
        <location evidence="2">Nucleolus</location>
    </subcellularLocation>
</comment>
<dbReference type="GO" id="GO:0071035">
    <property type="term" value="P:nuclear polyadenylation-dependent rRNA catabolic process"/>
    <property type="evidence" value="ECO:0007669"/>
    <property type="project" value="TreeGrafter"/>
</dbReference>
<dbReference type="Pfam" id="PF21262">
    <property type="entry name" value="RRP40_S1"/>
    <property type="match status" value="1"/>
</dbReference>
<gene>
    <name evidence="12" type="ORF">BWQ96_07107</name>
</gene>
<keyword evidence="4" id="KW-0963">Cytoplasm</keyword>
<dbReference type="GO" id="GO:0071038">
    <property type="term" value="P:TRAMP-dependent tRNA surveillance pathway"/>
    <property type="evidence" value="ECO:0007669"/>
    <property type="project" value="TreeGrafter"/>
</dbReference>
<organism evidence="12 13">
    <name type="scientific">Gracilariopsis chorda</name>
    <dbReference type="NCBI Taxonomy" id="448386"/>
    <lineage>
        <taxon>Eukaryota</taxon>
        <taxon>Rhodophyta</taxon>
        <taxon>Florideophyceae</taxon>
        <taxon>Rhodymeniophycidae</taxon>
        <taxon>Gracilariales</taxon>
        <taxon>Gracilariaceae</taxon>
        <taxon>Gracilariopsis</taxon>
    </lineage>
</organism>
<keyword evidence="7" id="KW-0694">RNA-binding</keyword>
<dbReference type="Gene3D" id="3.30.1370.10">
    <property type="entry name" value="K Homology domain, type 1"/>
    <property type="match status" value="1"/>
</dbReference>
<dbReference type="SUPFAM" id="SSF110324">
    <property type="entry name" value="Ribosomal L27 protein-like"/>
    <property type="match status" value="1"/>
</dbReference>
<feature type="domain" description="Exosome complex exonuclease Rrp40 N-terminal" evidence="11">
    <location>
        <begin position="38"/>
        <end position="76"/>
    </location>
</feature>
<evidence type="ECO:0000313" key="13">
    <source>
        <dbReference type="Proteomes" id="UP000247409"/>
    </source>
</evidence>
<keyword evidence="8" id="KW-0539">Nucleus</keyword>
<dbReference type="GO" id="GO:0071051">
    <property type="term" value="P:poly(A)-dependent snoRNA 3'-end processing"/>
    <property type="evidence" value="ECO:0007669"/>
    <property type="project" value="TreeGrafter"/>
</dbReference>
<sequence length="249" mass="27228">MSKRPSGMELAKQPGTIILPGERMANIGDSADAGQAVIRIGSGVTQKSSELLASKAGYMRYEASRNKLWVESNQKRYVPALEDPIIGIVQDRFGEEYRLDINGSDTATLSMLAFQGATKKNRPNLGAGALVYCRVVRASKNMEAEVSCIEPGSTKSWSGGETLYGELQGGTVVQVSLGMARKLLREDRVLKMVGNVPFQSAVGVNGRIWIEAGNCEHTMLLSLALQKADVMRADEWQEFVKQLWSQSKK</sequence>
<comment type="similarity">
    <text evidence="3">Belongs to the RRP40 family.</text>
</comment>
<keyword evidence="13" id="KW-1185">Reference proteome</keyword>
<name>A0A2V3IM69_9FLOR</name>
<keyword evidence="5" id="KW-0698">rRNA processing</keyword>
<evidence type="ECO:0000256" key="4">
    <source>
        <dbReference type="ARBA" id="ARBA00022490"/>
    </source>
</evidence>
<dbReference type="InterPro" id="IPR049469">
    <property type="entry name" value="RRP40_KH-I"/>
</dbReference>
<evidence type="ECO:0000256" key="5">
    <source>
        <dbReference type="ARBA" id="ARBA00022552"/>
    </source>
</evidence>
<evidence type="ECO:0000313" key="12">
    <source>
        <dbReference type="EMBL" id="PXF43163.1"/>
    </source>
</evidence>
<dbReference type="GO" id="GO:0000177">
    <property type="term" value="C:cytoplasmic exosome (RNase complex)"/>
    <property type="evidence" value="ECO:0007669"/>
    <property type="project" value="TreeGrafter"/>
</dbReference>
<dbReference type="InterPro" id="IPR012340">
    <property type="entry name" value="NA-bd_OB-fold"/>
</dbReference>
<comment type="caution">
    <text evidence="12">The sequence shown here is derived from an EMBL/GenBank/DDBJ whole genome shotgun (WGS) entry which is preliminary data.</text>
</comment>
<dbReference type="CDD" id="cd22526">
    <property type="entry name" value="KH-I_Rrp40"/>
    <property type="match status" value="1"/>
</dbReference>
<dbReference type="Pfam" id="PF18311">
    <property type="entry name" value="Rrp40_N"/>
    <property type="match status" value="1"/>
</dbReference>
<dbReference type="GO" id="GO:0005730">
    <property type="term" value="C:nucleolus"/>
    <property type="evidence" value="ECO:0007669"/>
    <property type="project" value="UniProtKB-SubCell"/>
</dbReference>
<dbReference type="InterPro" id="IPR036612">
    <property type="entry name" value="KH_dom_type_1_sf"/>
</dbReference>
<dbReference type="InterPro" id="IPR041054">
    <property type="entry name" value="Rrp40_N_euk"/>
</dbReference>